<feature type="transmembrane region" description="Helical" evidence="1">
    <location>
        <begin position="38"/>
        <end position="57"/>
    </location>
</feature>
<evidence type="ECO:0008006" key="4">
    <source>
        <dbReference type="Google" id="ProtNLM"/>
    </source>
</evidence>
<keyword evidence="3" id="KW-1185">Reference proteome</keyword>
<keyword evidence="1" id="KW-0472">Membrane</keyword>
<dbReference type="Proteomes" id="UP000241229">
    <property type="component" value="Unassembled WGS sequence"/>
</dbReference>
<protein>
    <recommendedName>
        <fullName evidence="4">DUF2865 domain-containing protein</fullName>
    </recommendedName>
</protein>
<keyword evidence="1" id="KW-0812">Transmembrane</keyword>
<dbReference type="Pfam" id="PF11064">
    <property type="entry name" value="DUF2865"/>
    <property type="match status" value="1"/>
</dbReference>
<proteinExistence type="predicted"/>
<dbReference type="OrthoDB" id="7850882at2"/>
<gene>
    <name evidence="2" type="ORF">C7I84_21885</name>
</gene>
<dbReference type="AlphaFoldDB" id="A0A2P7S0J7"/>
<evidence type="ECO:0000313" key="3">
    <source>
        <dbReference type="Proteomes" id="UP000241229"/>
    </source>
</evidence>
<dbReference type="EMBL" id="PXYK01000024">
    <property type="protein sequence ID" value="PSJ55987.1"/>
    <property type="molecule type" value="Genomic_DNA"/>
</dbReference>
<comment type="caution">
    <text evidence="2">The sequence shown here is derived from an EMBL/GenBank/DDBJ whole genome shotgun (WGS) entry which is preliminary data.</text>
</comment>
<sequence length="328" mass="36109">MVRRVFEARSVRSDEPALHNRDHRLALSRSLMRLQRSLIGIGAVAALLSLGMTSAYANACADLLARAARGGASAQSVALSKQLSAIQALERKRQCSSRGTGGLFNPCADLANRKADVQRQLARSQGGNQAALRARIAALGCGKPQQRKERREVVEASVKRAAPARSGPSIDTGVMLFCVRVEDGYFFPVPGSQFIDSRDYKQAVDQCSYICRGSQTSVYRLDDPELETEEMISVDTGRPYRELPTAFAYRNRTGFEACDFQGYHRRVNEARARTVTPFNMKNAVIPLPRERPDEPVPLMALTGDNQAPVVDLPADRKVRVVGPNFFPN</sequence>
<keyword evidence="1" id="KW-1133">Transmembrane helix</keyword>
<evidence type="ECO:0000313" key="2">
    <source>
        <dbReference type="EMBL" id="PSJ55987.1"/>
    </source>
</evidence>
<accession>A0A2P7S0J7</accession>
<evidence type="ECO:0000256" key="1">
    <source>
        <dbReference type="SAM" id="Phobius"/>
    </source>
</evidence>
<organism evidence="2 3">
    <name type="scientific">Kumtagia ephedrae</name>
    <dbReference type="NCBI Taxonomy" id="2116701"/>
    <lineage>
        <taxon>Bacteria</taxon>
        <taxon>Pseudomonadati</taxon>
        <taxon>Pseudomonadota</taxon>
        <taxon>Alphaproteobacteria</taxon>
        <taxon>Hyphomicrobiales</taxon>
        <taxon>Phyllobacteriaceae</taxon>
        <taxon>Kumtagia</taxon>
    </lineage>
</organism>
<reference evidence="2 3" key="1">
    <citation type="submission" date="2018-03" db="EMBL/GenBank/DDBJ databases">
        <title>The draft genome of Mesorhizobium sp. 6GN-30.</title>
        <authorList>
            <person name="Liu L."/>
            <person name="Li L."/>
            <person name="Wang T."/>
            <person name="Zhang X."/>
            <person name="Liang L."/>
        </authorList>
    </citation>
    <scope>NUCLEOTIDE SEQUENCE [LARGE SCALE GENOMIC DNA]</scope>
    <source>
        <strain evidence="2 3">6GN30</strain>
    </source>
</reference>
<dbReference type="InterPro" id="IPR021293">
    <property type="entry name" value="DUF2865"/>
</dbReference>
<name>A0A2P7S0J7_9HYPH</name>